<dbReference type="EMBL" id="CM000840">
    <property type="protein sequence ID" value="KRH48022.1"/>
    <property type="molecule type" value="Genomic_DNA"/>
</dbReference>
<evidence type="ECO:0000313" key="1">
    <source>
        <dbReference type="EMBL" id="KRH48022.1"/>
    </source>
</evidence>
<reference evidence="2" key="2">
    <citation type="submission" date="2018-02" db="UniProtKB">
        <authorList>
            <consortium name="EnsemblPlants"/>
        </authorList>
    </citation>
    <scope>IDENTIFICATION</scope>
    <source>
        <strain evidence="2">Williams 82</strain>
    </source>
</reference>
<dbReference type="InParanoid" id="A0A0R0J0T7"/>
<evidence type="ECO:0000313" key="2">
    <source>
        <dbReference type="EnsemblPlants" id="KRH48022"/>
    </source>
</evidence>
<proteinExistence type="predicted"/>
<reference evidence="1 2" key="1">
    <citation type="journal article" date="2010" name="Nature">
        <title>Genome sequence of the palaeopolyploid soybean.</title>
        <authorList>
            <person name="Schmutz J."/>
            <person name="Cannon S.B."/>
            <person name="Schlueter J."/>
            <person name="Ma J."/>
            <person name="Mitros T."/>
            <person name="Nelson W."/>
            <person name="Hyten D.L."/>
            <person name="Song Q."/>
            <person name="Thelen J.J."/>
            <person name="Cheng J."/>
            <person name="Xu D."/>
            <person name="Hellsten U."/>
            <person name="May G.D."/>
            <person name="Yu Y."/>
            <person name="Sakurai T."/>
            <person name="Umezawa T."/>
            <person name="Bhattacharyya M.K."/>
            <person name="Sandhu D."/>
            <person name="Valliyodan B."/>
            <person name="Lindquist E."/>
            <person name="Peto M."/>
            <person name="Grant D."/>
            <person name="Shu S."/>
            <person name="Goodstein D."/>
            <person name="Barry K."/>
            <person name="Futrell-Griggs M."/>
            <person name="Abernathy B."/>
            <person name="Du J."/>
            <person name="Tian Z."/>
            <person name="Zhu L."/>
            <person name="Gill N."/>
            <person name="Joshi T."/>
            <person name="Libault M."/>
            <person name="Sethuraman A."/>
            <person name="Zhang X.-C."/>
            <person name="Shinozaki K."/>
            <person name="Nguyen H.T."/>
            <person name="Wing R.A."/>
            <person name="Cregan P."/>
            <person name="Specht J."/>
            <person name="Grimwood J."/>
            <person name="Rokhsar D."/>
            <person name="Stacey G."/>
            <person name="Shoemaker R.C."/>
            <person name="Jackson S.A."/>
        </authorList>
    </citation>
    <scope>NUCLEOTIDE SEQUENCE</scope>
    <source>
        <strain evidence="2">cv. Williams 82</strain>
        <tissue evidence="1">Callus</tissue>
    </source>
</reference>
<evidence type="ECO:0000313" key="3">
    <source>
        <dbReference type="Proteomes" id="UP000008827"/>
    </source>
</evidence>
<gene>
    <name evidence="1" type="ORF">GLYMA_07G063500</name>
</gene>
<dbReference type="Gramene" id="KRH48022">
    <property type="protein sequence ID" value="KRH48022"/>
    <property type="gene ID" value="GLYMA_07G063500"/>
</dbReference>
<keyword evidence="3" id="KW-1185">Reference proteome</keyword>
<dbReference type="Proteomes" id="UP000008827">
    <property type="component" value="Chromosome 7"/>
</dbReference>
<reference evidence="1" key="3">
    <citation type="submission" date="2018-07" db="EMBL/GenBank/DDBJ databases">
        <title>WGS assembly of Glycine max.</title>
        <authorList>
            <person name="Schmutz J."/>
            <person name="Cannon S."/>
            <person name="Schlueter J."/>
            <person name="Ma J."/>
            <person name="Mitros T."/>
            <person name="Nelson W."/>
            <person name="Hyten D."/>
            <person name="Song Q."/>
            <person name="Thelen J."/>
            <person name="Cheng J."/>
            <person name="Xu D."/>
            <person name="Hellsten U."/>
            <person name="May G."/>
            <person name="Yu Y."/>
            <person name="Sakurai T."/>
            <person name="Umezawa T."/>
            <person name="Bhattacharyya M."/>
            <person name="Sandhu D."/>
            <person name="Valliyodan B."/>
            <person name="Lindquist E."/>
            <person name="Peto M."/>
            <person name="Grant D."/>
            <person name="Shu S."/>
            <person name="Goodstein D."/>
            <person name="Barry K."/>
            <person name="Futrell-Griggs M."/>
            <person name="Abernathy B."/>
            <person name="Du J."/>
            <person name="Tian Z."/>
            <person name="Zhu L."/>
            <person name="Gill N."/>
            <person name="Joshi T."/>
            <person name="Libault M."/>
            <person name="Sethuraman A."/>
            <person name="Zhang X."/>
            <person name="Shinozaki K."/>
            <person name="Nguyen H."/>
            <person name="Wing R."/>
            <person name="Cregan P."/>
            <person name="Specht J."/>
            <person name="Grimwood J."/>
            <person name="Rokhsar D."/>
            <person name="Stacey G."/>
            <person name="Shoemaker R."/>
            <person name="Jackson S."/>
        </authorList>
    </citation>
    <scope>NUCLEOTIDE SEQUENCE</scope>
    <source>
        <tissue evidence="1">Callus</tissue>
    </source>
</reference>
<dbReference type="EnsemblPlants" id="KRH48022">
    <property type="protein sequence ID" value="KRH48022"/>
    <property type="gene ID" value="GLYMA_07G063500"/>
</dbReference>
<accession>A0A0R0J0T7</accession>
<name>A0A0R0J0T7_SOYBN</name>
<organism evidence="1">
    <name type="scientific">Glycine max</name>
    <name type="common">Soybean</name>
    <name type="synonym">Glycine hispida</name>
    <dbReference type="NCBI Taxonomy" id="3847"/>
    <lineage>
        <taxon>Eukaryota</taxon>
        <taxon>Viridiplantae</taxon>
        <taxon>Streptophyta</taxon>
        <taxon>Embryophyta</taxon>
        <taxon>Tracheophyta</taxon>
        <taxon>Spermatophyta</taxon>
        <taxon>Magnoliopsida</taxon>
        <taxon>eudicotyledons</taxon>
        <taxon>Gunneridae</taxon>
        <taxon>Pentapetalae</taxon>
        <taxon>rosids</taxon>
        <taxon>fabids</taxon>
        <taxon>Fabales</taxon>
        <taxon>Fabaceae</taxon>
        <taxon>Papilionoideae</taxon>
        <taxon>50 kb inversion clade</taxon>
        <taxon>NPAAA clade</taxon>
        <taxon>indigoferoid/millettioid clade</taxon>
        <taxon>Phaseoleae</taxon>
        <taxon>Glycine</taxon>
        <taxon>Glycine subgen. Soja</taxon>
    </lineage>
</organism>
<sequence>MRMLLHAHRLLQTIDHAAILGISFAVTNIPYFLKLGYLLLFVDMPLLKCFICLSREDTIRPWNCGHYLLGSCCCFCGLTSVTSNSW</sequence>
<dbReference type="AlphaFoldDB" id="A0A0R0J0T7"/>
<protein>
    <submittedName>
        <fullName evidence="1 2">Uncharacterized protein</fullName>
    </submittedName>
</protein>